<dbReference type="PROSITE" id="PS00136">
    <property type="entry name" value="SUBTILASE_ASP"/>
    <property type="match status" value="1"/>
</dbReference>
<dbReference type="InterPro" id="IPR000209">
    <property type="entry name" value="Peptidase_S8/S53_dom"/>
</dbReference>
<dbReference type="PROSITE" id="PS00137">
    <property type="entry name" value="SUBTILASE_HIS"/>
    <property type="match status" value="1"/>
</dbReference>
<keyword evidence="8" id="KW-0732">Signal</keyword>
<evidence type="ECO:0000313" key="10">
    <source>
        <dbReference type="EMBL" id="MFC4858288.1"/>
    </source>
</evidence>
<sequence>MPLLRRLPAAAVGAAVFATSLVTTGMTASAQAADPPRDTCTTDSAELRYLILLAPGTTQPDAADEIAASCGALTAYYPQIAVAVASSADSGFAERIGTDRAFSAEGALAAQQGPRKDETSAEATAATDPVEVDGTDRTGEQWDMAMIGADRARRINPGSKDVVVGVLDSGVDPNHPDLTAALDRTTSAGCLSGKPDPAPAAWEPTASPHGTHVAGTIAAADDGHGTAGVAPGVRIASVKVVDDQGYILPEYAVCGLMWATANKMKVTNNSYFVDPWLMTCDRDSEHVVYESVRRAVDYATQQGVLTVAAATNEGADLADPSGRTAENPVASGMAKGQAKRRTLDGSCKVLPAGLRGVVAVSAVGHNELKASYSSYGLGVVDVTAPGGETKPKAYEPSGAKQDDNGCVLSTVPGGYDRFCGTSMATPHVAGVAALIASEHPDATPQAITKMLTEDAESLPCPADYDLDDTGAQDAYCTGYKPYNGFYGHGLVDATAAVTGN</sequence>
<feature type="signal peptide" evidence="8">
    <location>
        <begin position="1"/>
        <end position="32"/>
    </location>
</feature>
<feature type="active site" description="Charge relay system" evidence="5">
    <location>
        <position position="422"/>
    </location>
</feature>
<evidence type="ECO:0000256" key="4">
    <source>
        <dbReference type="ARBA" id="ARBA00022825"/>
    </source>
</evidence>
<evidence type="ECO:0000256" key="8">
    <source>
        <dbReference type="SAM" id="SignalP"/>
    </source>
</evidence>
<dbReference type="InterPro" id="IPR022398">
    <property type="entry name" value="Peptidase_S8_His-AS"/>
</dbReference>
<accession>A0ABV9SCT5</accession>
<dbReference type="PANTHER" id="PTHR43806">
    <property type="entry name" value="PEPTIDASE S8"/>
    <property type="match status" value="1"/>
</dbReference>
<evidence type="ECO:0000256" key="5">
    <source>
        <dbReference type="PROSITE-ProRule" id="PRU01240"/>
    </source>
</evidence>
<keyword evidence="11" id="KW-1185">Reference proteome</keyword>
<dbReference type="RefSeq" id="WP_378060673.1">
    <property type="nucleotide sequence ID" value="NZ_JBHSIS010000022.1"/>
</dbReference>
<evidence type="ECO:0000256" key="1">
    <source>
        <dbReference type="ARBA" id="ARBA00011073"/>
    </source>
</evidence>
<feature type="chain" id="PRO_5047107110" evidence="8">
    <location>
        <begin position="33"/>
        <end position="500"/>
    </location>
</feature>
<dbReference type="PROSITE" id="PS00138">
    <property type="entry name" value="SUBTILASE_SER"/>
    <property type="match status" value="1"/>
</dbReference>
<organism evidence="10 11">
    <name type="scientific">Actinophytocola glycyrrhizae</name>
    <dbReference type="NCBI Taxonomy" id="2044873"/>
    <lineage>
        <taxon>Bacteria</taxon>
        <taxon>Bacillati</taxon>
        <taxon>Actinomycetota</taxon>
        <taxon>Actinomycetes</taxon>
        <taxon>Pseudonocardiales</taxon>
        <taxon>Pseudonocardiaceae</taxon>
    </lineage>
</organism>
<protein>
    <submittedName>
        <fullName evidence="10">S8 family serine peptidase</fullName>
    </submittedName>
</protein>
<feature type="domain" description="Peptidase S8/S53" evidence="9">
    <location>
        <begin position="160"/>
        <end position="464"/>
    </location>
</feature>
<keyword evidence="4 5" id="KW-0720">Serine protease</keyword>
<keyword evidence="3 5" id="KW-0378">Hydrolase</keyword>
<dbReference type="Proteomes" id="UP001595859">
    <property type="component" value="Unassembled WGS sequence"/>
</dbReference>
<dbReference type="Pfam" id="PF00082">
    <property type="entry name" value="Peptidase_S8"/>
    <property type="match status" value="1"/>
</dbReference>
<dbReference type="InterPro" id="IPR023828">
    <property type="entry name" value="Peptidase_S8_Ser-AS"/>
</dbReference>
<feature type="active site" description="Charge relay system" evidence="5">
    <location>
        <position position="168"/>
    </location>
</feature>
<evidence type="ECO:0000256" key="7">
    <source>
        <dbReference type="SAM" id="MobiDB-lite"/>
    </source>
</evidence>
<reference evidence="11" key="1">
    <citation type="journal article" date="2019" name="Int. J. Syst. Evol. Microbiol.">
        <title>The Global Catalogue of Microorganisms (GCM) 10K type strain sequencing project: providing services to taxonomists for standard genome sequencing and annotation.</title>
        <authorList>
            <consortium name="The Broad Institute Genomics Platform"/>
            <consortium name="The Broad Institute Genome Sequencing Center for Infectious Disease"/>
            <person name="Wu L."/>
            <person name="Ma J."/>
        </authorList>
    </citation>
    <scope>NUCLEOTIDE SEQUENCE [LARGE SCALE GENOMIC DNA]</scope>
    <source>
        <strain evidence="11">ZS-22-S1</strain>
    </source>
</reference>
<dbReference type="PRINTS" id="PR00723">
    <property type="entry name" value="SUBTILISIN"/>
</dbReference>
<evidence type="ECO:0000259" key="9">
    <source>
        <dbReference type="Pfam" id="PF00082"/>
    </source>
</evidence>
<dbReference type="InterPro" id="IPR036852">
    <property type="entry name" value="Peptidase_S8/S53_dom_sf"/>
</dbReference>
<name>A0ABV9SCT5_9PSEU</name>
<feature type="region of interest" description="Disordered" evidence="7">
    <location>
        <begin position="316"/>
        <end position="337"/>
    </location>
</feature>
<dbReference type="PROSITE" id="PS51892">
    <property type="entry name" value="SUBTILASE"/>
    <property type="match status" value="1"/>
</dbReference>
<comment type="caution">
    <text evidence="10">The sequence shown here is derived from an EMBL/GenBank/DDBJ whole genome shotgun (WGS) entry which is preliminary data.</text>
</comment>
<dbReference type="Gene3D" id="3.40.50.200">
    <property type="entry name" value="Peptidase S8/S53 domain"/>
    <property type="match status" value="1"/>
</dbReference>
<dbReference type="EMBL" id="JBHSIS010000022">
    <property type="protein sequence ID" value="MFC4858288.1"/>
    <property type="molecule type" value="Genomic_DNA"/>
</dbReference>
<dbReference type="InterPro" id="IPR050131">
    <property type="entry name" value="Peptidase_S8_subtilisin-like"/>
</dbReference>
<feature type="region of interest" description="Disordered" evidence="7">
    <location>
        <begin position="106"/>
        <end position="139"/>
    </location>
</feature>
<feature type="active site" description="Charge relay system" evidence="5">
    <location>
        <position position="209"/>
    </location>
</feature>
<gene>
    <name evidence="10" type="ORF">ACFPCV_32740</name>
</gene>
<dbReference type="InterPro" id="IPR015500">
    <property type="entry name" value="Peptidase_S8_subtilisin-rel"/>
</dbReference>
<keyword evidence="2 5" id="KW-0645">Protease</keyword>
<dbReference type="SUPFAM" id="SSF52743">
    <property type="entry name" value="Subtilisin-like"/>
    <property type="match status" value="1"/>
</dbReference>
<proteinExistence type="inferred from homology"/>
<evidence type="ECO:0000256" key="3">
    <source>
        <dbReference type="ARBA" id="ARBA00022801"/>
    </source>
</evidence>
<evidence type="ECO:0000256" key="2">
    <source>
        <dbReference type="ARBA" id="ARBA00022670"/>
    </source>
</evidence>
<evidence type="ECO:0000256" key="6">
    <source>
        <dbReference type="RuleBase" id="RU003355"/>
    </source>
</evidence>
<dbReference type="InterPro" id="IPR023827">
    <property type="entry name" value="Peptidase_S8_Asp-AS"/>
</dbReference>
<evidence type="ECO:0000313" key="11">
    <source>
        <dbReference type="Proteomes" id="UP001595859"/>
    </source>
</evidence>
<dbReference type="PANTHER" id="PTHR43806:SF11">
    <property type="entry name" value="CEREVISIN-RELATED"/>
    <property type="match status" value="1"/>
</dbReference>
<comment type="similarity">
    <text evidence="1 5 6">Belongs to the peptidase S8 family.</text>
</comment>